<reference evidence="3 4" key="1">
    <citation type="submission" date="2020-04" db="EMBL/GenBank/DDBJ databases">
        <authorList>
            <person name="Laetsch R D."/>
            <person name="Stevens L."/>
            <person name="Kumar S."/>
            <person name="Blaxter L. M."/>
        </authorList>
    </citation>
    <scope>NUCLEOTIDE SEQUENCE [LARGE SCALE GENOMIC DNA]</scope>
</reference>
<evidence type="ECO:0000259" key="2">
    <source>
        <dbReference type="Pfam" id="PF23346"/>
    </source>
</evidence>
<feature type="transmembrane region" description="Helical" evidence="1">
    <location>
        <begin position="86"/>
        <end position="109"/>
    </location>
</feature>
<comment type="caution">
    <text evidence="3">The sequence shown here is derived from an EMBL/GenBank/DDBJ whole genome shotgun (WGS) entry which is preliminary data.</text>
</comment>
<evidence type="ECO:0000256" key="1">
    <source>
        <dbReference type="SAM" id="Phobius"/>
    </source>
</evidence>
<evidence type="ECO:0000313" key="3">
    <source>
        <dbReference type="EMBL" id="CAB3408537.1"/>
    </source>
</evidence>
<keyword evidence="1" id="KW-1133">Transmembrane helix</keyword>
<dbReference type="AlphaFoldDB" id="A0A8S1F3Q0"/>
<feature type="transmembrane region" description="Helical" evidence="1">
    <location>
        <begin position="40"/>
        <end position="65"/>
    </location>
</feature>
<proteinExistence type="predicted"/>
<dbReference type="Pfam" id="PF23346">
    <property type="entry name" value="DUF7087"/>
    <property type="match status" value="1"/>
</dbReference>
<dbReference type="OrthoDB" id="5795694at2759"/>
<accession>A0A8S1F3Q0</accession>
<gene>
    <name evidence="3" type="ORF">CBOVIS_LOCUS10311</name>
</gene>
<keyword evidence="1" id="KW-0472">Membrane</keyword>
<dbReference type="EMBL" id="CADEPM010000007">
    <property type="protein sequence ID" value="CAB3408537.1"/>
    <property type="molecule type" value="Genomic_DNA"/>
</dbReference>
<dbReference type="InterPro" id="IPR055514">
    <property type="entry name" value="DUF7087"/>
</dbReference>
<feature type="domain" description="DUF7087" evidence="2">
    <location>
        <begin position="9"/>
        <end position="140"/>
    </location>
</feature>
<protein>
    <recommendedName>
        <fullName evidence="2">DUF7087 domain-containing protein</fullName>
    </recommendedName>
</protein>
<feature type="transmembrane region" description="Helical" evidence="1">
    <location>
        <begin position="115"/>
        <end position="137"/>
    </location>
</feature>
<keyword evidence="4" id="KW-1185">Reference proteome</keyword>
<sequence length="146" mass="17057">MADKLFARYDFPLLVNNSRIVQLLCTVMQLIFVYTESGSLSLFTFLFYSILIGMHVLHLARRWYYNIDGRYDMRQMLRDNEATLRIQYAVALFAPLVLGCLTYCLVTLNNGLIHTLFHLSTMIQVFCAFMQLACEFYEVIANQNKK</sequence>
<organism evidence="3 4">
    <name type="scientific">Caenorhabditis bovis</name>
    <dbReference type="NCBI Taxonomy" id="2654633"/>
    <lineage>
        <taxon>Eukaryota</taxon>
        <taxon>Metazoa</taxon>
        <taxon>Ecdysozoa</taxon>
        <taxon>Nematoda</taxon>
        <taxon>Chromadorea</taxon>
        <taxon>Rhabditida</taxon>
        <taxon>Rhabditina</taxon>
        <taxon>Rhabditomorpha</taxon>
        <taxon>Rhabditoidea</taxon>
        <taxon>Rhabditidae</taxon>
        <taxon>Peloderinae</taxon>
        <taxon>Caenorhabditis</taxon>
    </lineage>
</organism>
<dbReference type="PANTHER" id="PTHR36940">
    <property type="entry name" value="PROTEIN CBG20338"/>
    <property type="match status" value="1"/>
</dbReference>
<name>A0A8S1F3Q0_9PELO</name>
<dbReference type="PANTHER" id="PTHR36940:SF1">
    <property type="entry name" value="DUF3278 DOMAIN-CONTAINING PROTEIN"/>
    <property type="match status" value="1"/>
</dbReference>
<dbReference type="Proteomes" id="UP000494206">
    <property type="component" value="Unassembled WGS sequence"/>
</dbReference>
<evidence type="ECO:0000313" key="4">
    <source>
        <dbReference type="Proteomes" id="UP000494206"/>
    </source>
</evidence>
<feature type="transmembrane region" description="Helical" evidence="1">
    <location>
        <begin position="12"/>
        <end position="34"/>
    </location>
</feature>
<keyword evidence="1" id="KW-0812">Transmembrane</keyword>